<evidence type="ECO:0000256" key="1">
    <source>
        <dbReference type="SAM" id="MobiDB-lite"/>
    </source>
</evidence>
<feature type="domain" description="Doubled CXXCH motif" evidence="3">
    <location>
        <begin position="146"/>
        <end position="186"/>
    </location>
</feature>
<dbReference type="InterPro" id="IPR010177">
    <property type="entry name" value="Paired_CXXCH_1"/>
</dbReference>
<feature type="transmembrane region" description="Helical" evidence="2">
    <location>
        <begin position="33"/>
        <end position="52"/>
    </location>
</feature>
<keyword evidence="2" id="KW-1133">Transmembrane helix</keyword>
<dbReference type="Gene3D" id="1.10.1130.10">
    <property type="entry name" value="Flavocytochrome C3, Chain A"/>
    <property type="match status" value="1"/>
</dbReference>
<proteinExistence type="predicted"/>
<evidence type="ECO:0000313" key="4">
    <source>
        <dbReference type="EMBL" id="HGZ44006.1"/>
    </source>
</evidence>
<protein>
    <recommendedName>
        <fullName evidence="3">Doubled CXXCH motif domain-containing protein</fullName>
    </recommendedName>
</protein>
<dbReference type="EMBL" id="DSQF01000022">
    <property type="protein sequence ID" value="HGZ44006.1"/>
    <property type="molecule type" value="Genomic_DNA"/>
</dbReference>
<name>A0A832I562_UNCEI</name>
<dbReference type="Pfam" id="PF09699">
    <property type="entry name" value="Paired_CXXCH_1"/>
    <property type="match status" value="2"/>
</dbReference>
<feature type="region of interest" description="Disordered" evidence="1">
    <location>
        <begin position="1"/>
        <end position="24"/>
    </location>
</feature>
<feature type="domain" description="Doubled CXXCH motif" evidence="3">
    <location>
        <begin position="71"/>
        <end position="108"/>
    </location>
</feature>
<dbReference type="AlphaFoldDB" id="A0A832I562"/>
<evidence type="ECO:0000256" key="2">
    <source>
        <dbReference type="SAM" id="Phobius"/>
    </source>
</evidence>
<comment type="caution">
    <text evidence="4">The sequence shown here is derived from an EMBL/GenBank/DDBJ whole genome shotgun (WGS) entry which is preliminary data.</text>
</comment>
<reference evidence="4" key="1">
    <citation type="journal article" date="2020" name="mSystems">
        <title>Genome- and Community-Level Interaction Insights into Carbon Utilization and Element Cycling Functions of Hydrothermarchaeota in Hydrothermal Sediment.</title>
        <authorList>
            <person name="Zhou Z."/>
            <person name="Liu Y."/>
            <person name="Xu W."/>
            <person name="Pan J."/>
            <person name="Luo Z.H."/>
            <person name="Li M."/>
        </authorList>
    </citation>
    <scope>NUCLEOTIDE SEQUENCE [LARGE SCALE GENOMIC DNA]</scope>
    <source>
        <strain evidence="4">SpSt-381</strain>
    </source>
</reference>
<dbReference type="InterPro" id="IPR036280">
    <property type="entry name" value="Multihaem_cyt_sf"/>
</dbReference>
<evidence type="ECO:0000259" key="3">
    <source>
        <dbReference type="Pfam" id="PF09699"/>
    </source>
</evidence>
<organism evidence="4">
    <name type="scientific">Eiseniibacteriota bacterium</name>
    <dbReference type="NCBI Taxonomy" id="2212470"/>
    <lineage>
        <taxon>Bacteria</taxon>
        <taxon>Candidatus Eiseniibacteriota</taxon>
    </lineage>
</organism>
<dbReference type="SUPFAM" id="SSF48695">
    <property type="entry name" value="Multiheme cytochromes"/>
    <property type="match status" value="2"/>
</dbReference>
<keyword evidence="2" id="KW-0812">Transmembrane</keyword>
<feature type="region of interest" description="Disordered" evidence="1">
    <location>
        <begin position="200"/>
        <end position="220"/>
    </location>
</feature>
<keyword evidence="2" id="KW-0472">Membrane</keyword>
<dbReference type="NCBIfam" id="TIGR01905">
    <property type="entry name" value="paired_CXXCH_1"/>
    <property type="match status" value="1"/>
</dbReference>
<sequence>MVRAETPAPSPISLAAPRTEDDRMRQVPRIRPALAALGVVVLAASLIAAKPLTRLLPRTPADLPRLLDQGVHRGSCDQCHSQHGTYDIVYDHALLGPDDNTLCDGCHNVPWAGGSYGGTAAYMGSAHGWDPSAVWPGPTPPARTEPGAAGKCLNCHDPHGWEDGQGLIPQLAHAREENLCLACHDGAPATHDVRLDQSKPFRHPTQDFSGRHSGPGEQLPSDFGRTPLNRRHAECADCHNPHLARGGALPPGGDASSRLLLGVSRLQVTNGPAGSAPAYTFVPASDTLTASRGDHPLCFKCHSSWTTQPSGQTDLARVLNPNNPSYHPVEAVGANPGISPLAFETGWGPGSLTACGDCHGSDDPAARGPHGSLYRGILRRPYDASSAERPTTSDELCFSCHRFDVYANRDAPEATLAASRFNPPETSHGHADHVGRREVPCGACHTSHGSTTLPHLLVTGRSPGLVSVSVTPTGGTCAPTCHHPEDWTANYGR</sequence>
<accession>A0A832I562</accession>
<gene>
    <name evidence="4" type="ORF">ENR23_11410</name>
</gene>